<dbReference type="Pfam" id="PF01551">
    <property type="entry name" value="Peptidase_M23"/>
    <property type="match status" value="1"/>
</dbReference>
<evidence type="ECO:0000256" key="1">
    <source>
        <dbReference type="ARBA" id="ARBA00022729"/>
    </source>
</evidence>
<keyword evidence="1" id="KW-0732">Signal</keyword>
<dbReference type="Gene3D" id="2.70.70.10">
    <property type="entry name" value="Glucose Permease (Domain IIA)"/>
    <property type="match status" value="1"/>
</dbReference>
<dbReference type="InterPro" id="IPR011055">
    <property type="entry name" value="Dup_hybrid_motif"/>
</dbReference>
<sequence>MSILPEPTEIVFHTTAIRRFGARIRCHDISMNEFSVFVAIVLVAPFITGIQAAGPAATGSGIPYAGAAPVNQHTTFGAVPRDRASYSLPLAGAAIADVVRRFEPPATTYSRGHRGVDIAADEGRTVFAPRSGTVTFAGQVAGRGVLVISHPDGLRSTLEAVSTALSRGDAVESGQAVGKVAAGHDCRGLAACLHWGVRTSAGDYIDPISLIRGGKIVLLPRNEE</sequence>
<dbReference type="AlphaFoldDB" id="A0A542SMF1"/>
<comment type="caution">
    <text evidence="3">The sequence shown here is derived from an EMBL/GenBank/DDBJ whole genome shotgun (WGS) entry which is preliminary data.</text>
</comment>
<name>A0A542SMF1_9MICO</name>
<keyword evidence="4" id="KW-1185">Reference proteome</keyword>
<proteinExistence type="predicted"/>
<dbReference type="CDD" id="cd12797">
    <property type="entry name" value="M23_peptidase"/>
    <property type="match status" value="1"/>
</dbReference>
<dbReference type="PANTHER" id="PTHR21666:SF289">
    <property type="entry name" value="L-ALA--D-GLU ENDOPEPTIDASE"/>
    <property type="match status" value="1"/>
</dbReference>
<dbReference type="InterPro" id="IPR050570">
    <property type="entry name" value="Cell_wall_metabolism_enzyme"/>
</dbReference>
<protein>
    <submittedName>
        <fullName evidence="3">Peptidase M23-like protein</fullName>
    </submittedName>
</protein>
<dbReference type="EMBL" id="VFNV01000001">
    <property type="protein sequence ID" value="TQK75427.1"/>
    <property type="molecule type" value="Genomic_DNA"/>
</dbReference>
<accession>A0A542SMF1</accession>
<gene>
    <name evidence="3" type="ORF">FB389_0053</name>
</gene>
<dbReference type="GO" id="GO:0004222">
    <property type="term" value="F:metalloendopeptidase activity"/>
    <property type="evidence" value="ECO:0007669"/>
    <property type="project" value="TreeGrafter"/>
</dbReference>
<feature type="domain" description="M23ase beta-sheet core" evidence="2">
    <location>
        <begin position="112"/>
        <end position="207"/>
    </location>
</feature>
<reference evidence="3 4" key="1">
    <citation type="submission" date="2019-06" db="EMBL/GenBank/DDBJ databases">
        <title>Sequencing the genomes of 1000 actinobacteria strains.</title>
        <authorList>
            <person name="Klenk H.-P."/>
        </authorList>
    </citation>
    <scope>NUCLEOTIDE SEQUENCE [LARGE SCALE GENOMIC DNA]</scope>
    <source>
        <strain evidence="3 4">DSM 10596</strain>
    </source>
</reference>
<dbReference type="SUPFAM" id="SSF51261">
    <property type="entry name" value="Duplicated hybrid motif"/>
    <property type="match status" value="1"/>
</dbReference>
<dbReference type="PANTHER" id="PTHR21666">
    <property type="entry name" value="PEPTIDASE-RELATED"/>
    <property type="match status" value="1"/>
</dbReference>
<evidence type="ECO:0000313" key="4">
    <source>
        <dbReference type="Proteomes" id="UP000316181"/>
    </source>
</evidence>
<evidence type="ECO:0000259" key="2">
    <source>
        <dbReference type="Pfam" id="PF01551"/>
    </source>
</evidence>
<evidence type="ECO:0000313" key="3">
    <source>
        <dbReference type="EMBL" id="TQK75427.1"/>
    </source>
</evidence>
<dbReference type="Proteomes" id="UP000316181">
    <property type="component" value="Unassembled WGS sequence"/>
</dbReference>
<organism evidence="3 4">
    <name type="scientific">Rarobacter incanus</name>
    <dbReference type="NCBI Taxonomy" id="153494"/>
    <lineage>
        <taxon>Bacteria</taxon>
        <taxon>Bacillati</taxon>
        <taxon>Actinomycetota</taxon>
        <taxon>Actinomycetes</taxon>
        <taxon>Micrococcales</taxon>
        <taxon>Rarobacteraceae</taxon>
        <taxon>Rarobacter</taxon>
    </lineage>
</organism>
<dbReference type="InterPro" id="IPR016047">
    <property type="entry name" value="M23ase_b-sheet_dom"/>
</dbReference>